<dbReference type="EC" id="2.7.1.100" evidence="3"/>
<dbReference type="OrthoDB" id="9777791at2"/>
<dbReference type="GO" id="GO:0005524">
    <property type="term" value="F:ATP binding"/>
    <property type="evidence" value="ECO:0007669"/>
    <property type="project" value="UniProtKB-KW"/>
</dbReference>
<evidence type="ECO:0000256" key="6">
    <source>
        <dbReference type="ARBA" id="ARBA00022777"/>
    </source>
</evidence>
<dbReference type="RefSeq" id="WP_143722120.1">
    <property type="nucleotide sequence ID" value="NZ_VKDB01000039.1"/>
</dbReference>
<comment type="similarity">
    <text evidence="1">Belongs to the methylthioribose kinase family.</text>
</comment>
<comment type="subunit">
    <text evidence="2">Homodimer.</text>
</comment>
<dbReference type="Pfam" id="PF01636">
    <property type="entry name" value="APH"/>
    <property type="match status" value="1"/>
</dbReference>
<keyword evidence="4 9" id="KW-0808">Transferase</keyword>
<gene>
    <name evidence="9" type="primary">mtnK</name>
    <name evidence="9" type="ORF">FNU79_17705</name>
</gene>
<evidence type="ECO:0000256" key="5">
    <source>
        <dbReference type="ARBA" id="ARBA00022741"/>
    </source>
</evidence>
<dbReference type="Gene3D" id="3.90.1200.10">
    <property type="match status" value="1"/>
</dbReference>
<feature type="domain" description="Aminoglycoside phosphotransferase" evidence="8">
    <location>
        <begin position="34"/>
        <end position="294"/>
    </location>
</feature>
<evidence type="ECO:0000256" key="2">
    <source>
        <dbReference type="ARBA" id="ARBA00011738"/>
    </source>
</evidence>
<dbReference type="PANTHER" id="PTHR34273">
    <property type="entry name" value="METHYLTHIORIBOSE KINASE"/>
    <property type="match status" value="1"/>
</dbReference>
<dbReference type="NCBIfam" id="TIGR01767">
    <property type="entry name" value="MTRK"/>
    <property type="match status" value="1"/>
</dbReference>
<keyword evidence="7" id="KW-0067">ATP-binding</keyword>
<keyword evidence="6 9" id="KW-0418">Kinase</keyword>
<protein>
    <recommendedName>
        <fullName evidence="3">S-methyl-5-thioribose kinase</fullName>
        <ecNumber evidence="3">2.7.1.100</ecNumber>
    </recommendedName>
</protein>
<dbReference type="GO" id="GO:0009086">
    <property type="term" value="P:methionine biosynthetic process"/>
    <property type="evidence" value="ECO:0007669"/>
    <property type="project" value="InterPro"/>
</dbReference>
<evidence type="ECO:0000256" key="4">
    <source>
        <dbReference type="ARBA" id="ARBA00022679"/>
    </source>
</evidence>
<evidence type="ECO:0000256" key="7">
    <source>
        <dbReference type="ARBA" id="ARBA00022840"/>
    </source>
</evidence>
<dbReference type="PANTHER" id="PTHR34273:SF2">
    <property type="entry name" value="METHYLTHIORIBOSE KINASE"/>
    <property type="match status" value="1"/>
</dbReference>
<dbReference type="AlphaFoldDB" id="A0A553UHE5"/>
<keyword evidence="5" id="KW-0547">Nucleotide-binding</keyword>
<evidence type="ECO:0000259" key="8">
    <source>
        <dbReference type="Pfam" id="PF01636"/>
    </source>
</evidence>
<evidence type="ECO:0000313" key="10">
    <source>
        <dbReference type="Proteomes" id="UP000316092"/>
    </source>
</evidence>
<sequence>MSYHILNLRSVVAYVKSRTEAASLLDVTGVLAAQEISDGNLNAVFRVAEVSGPRSVLVKQGLPYLRVAGEVWPLSQERADFEARSLARQHAAAPGLVPRPLWHDHEMAVNVMEDLREHTVIRAPMIAGIRLENLGETIGRFLAATFYESSDFALGSTARRQLSAQFQNVELCDLTEMLVLTEPFYPPPNRNAYLPELQKDLNDLQADAPLRTEVARLKHRFMTCGQALLHGDLHTGSIMASAPDAQGLSNIRVIDSEFAFFGPMGFDIGLFLANLVLAAISQAGHAPDPAECQARHTFLRRQMRSCWTTFEAEFRQRLGSAQSPSWREGAFQDALLTSVLQDAAGYAGCELIRRTVGFAHVLDYDSLQPDAARLSAGQQNLKLGRQLIMQASALRTYDEFEHAVWSELGYAALQPLQQGET</sequence>
<evidence type="ECO:0000256" key="1">
    <source>
        <dbReference type="ARBA" id="ARBA00010165"/>
    </source>
</evidence>
<dbReference type="InterPro" id="IPR009212">
    <property type="entry name" value="Methylthioribose_kinase"/>
</dbReference>
<name>A0A553UHE5_9DEIO</name>
<keyword evidence="10" id="KW-1185">Reference proteome</keyword>
<dbReference type="PIRSF" id="PIRSF031134">
    <property type="entry name" value="MTRK"/>
    <property type="match status" value="1"/>
</dbReference>
<evidence type="ECO:0000313" key="9">
    <source>
        <dbReference type="EMBL" id="TSA79632.1"/>
    </source>
</evidence>
<proteinExistence type="inferred from homology"/>
<evidence type="ECO:0000256" key="3">
    <source>
        <dbReference type="ARBA" id="ARBA00012128"/>
    </source>
</evidence>
<dbReference type="Gene3D" id="3.30.200.20">
    <property type="entry name" value="Phosphorylase Kinase, domain 1"/>
    <property type="match status" value="1"/>
</dbReference>
<dbReference type="SUPFAM" id="SSF56112">
    <property type="entry name" value="Protein kinase-like (PK-like)"/>
    <property type="match status" value="1"/>
</dbReference>
<dbReference type="InterPro" id="IPR002575">
    <property type="entry name" value="Aminoglycoside_PTrfase"/>
</dbReference>
<dbReference type="InterPro" id="IPR011009">
    <property type="entry name" value="Kinase-like_dom_sf"/>
</dbReference>
<reference evidence="9 10" key="1">
    <citation type="submission" date="2019-07" db="EMBL/GenBank/DDBJ databases">
        <title>Deinococcus detaillus sp. nov., isolated from humus soil in Antarctica.</title>
        <authorList>
            <person name="Zhang K."/>
        </authorList>
    </citation>
    <scope>NUCLEOTIDE SEQUENCE [LARGE SCALE GENOMIC DNA]</scope>
    <source>
        <strain evidence="9 10">H1</strain>
    </source>
</reference>
<comment type="caution">
    <text evidence="9">The sequence shown here is derived from an EMBL/GenBank/DDBJ whole genome shotgun (WGS) entry which is preliminary data.</text>
</comment>
<accession>A0A553UHE5</accession>
<dbReference type="GO" id="GO:0046522">
    <property type="term" value="F:S-methyl-5-thioribose kinase activity"/>
    <property type="evidence" value="ECO:0007669"/>
    <property type="project" value="UniProtKB-EC"/>
</dbReference>
<dbReference type="Proteomes" id="UP000316092">
    <property type="component" value="Unassembled WGS sequence"/>
</dbReference>
<organism evidence="9 10">
    <name type="scientific">Deinococcus detaillensis</name>
    <dbReference type="NCBI Taxonomy" id="2592048"/>
    <lineage>
        <taxon>Bacteria</taxon>
        <taxon>Thermotogati</taxon>
        <taxon>Deinococcota</taxon>
        <taxon>Deinococci</taxon>
        <taxon>Deinococcales</taxon>
        <taxon>Deinococcaceae</taxon>
        <taxon>Deinococcus</taxon>
    </lineage>
</organism>
<dbReference type="EMBL" id="VKDB01000039">
    <property type="protein sequence ID" value="TSA79632.1"/>
    <property type="molecule type" value="Genomic_DNA"/>
</dbReference>